<feature type="region of interest" description="Disordered" evidence="1">
    <location>
        <begin position="212"/>
        <end position="253"/>
    </location>
</feature>
<dbReference type="PANTHER" id="PTHR10773:SF19">
    <property type="match status" value="1"/>
</dbReference>
<dbReference type="AlphaFoldDB" id="A0A9P0G971"/>
<sequence>MGDSRASKIMKMLNKSPEDPNKLEFGFLPDGDNLTQVNFWALGDLGLQRSFIHACMRNVMPKYKYTNAERPRNANKAFYFTINEKPIRVCKTFFRNTLDITDRMIRSVSSKLDENGFLKEKNRGKHDSHPQLNEDLVQAIKNHINSIPRMESHYVRANTEHMCSGRDHMNQCLNSIFTNQVGTLCSYEGRKGNYKLKDTFIMKVLTDEAVEYGNNNEDGDDTDDGEDDGSIHIDVLESDEDEASGEEEDISEAEDDQNLYIHTFAPDRYFALIEKHKKYIKQVFSIEEWVDIVKKSNRKKTFVAVEISQDFYTFDELASVSLVGGKDISNLISNILRKTLSKELSLQFSGLGKKGKKNFSALWLYKVILAAVKIRYNDIDDTVVLKRTSLVLATSGDRDGGRKARSTKRNGTSSQSFSSGDSTASSTGCNTQLVSTLMEGYEKV</sequence>
<evidence type="ECO:0000256" key="1">
    <source>
        <dbReference type="SAM" id="MobiDB-lite"/>
    </source>
</evidence>
<reference evidence="2" key="1">
    <citation type="submission" date="2022-01" db="EMBL/GenBank/DDBJ databases">
        <authorList>
            <person name="King R."/>
        </authorList>
    </citation>
    <scope>NUCLEOTIDE SEQUENCE</scope>
</reference>
<dbReference type="Proteomes" id="UP001153636">
    <property type="component" value="Chromosome 2"/>
</dbReference>
<proteinExistence type="predicted"/>
<feature type="compositionally biased region" description="Low complexity" evidence="1">
    <location>
        <begin position="411"/>
        <end position="428"/>
    </location>
</feature>
<accession>A0A9P0G971</accession>
<dbReference type="OrthoDB" id="6609483at2759"/>
<evidence type="ECO:0000313" key="3">
    <source>
        <dbReference type="Proteomes" id="UP001153636"/>
    </source>
</evidence>
<name>A0A9P0G971_9CUCU</name>
<feature type="compositionally biased region" description="Acidic residues" evidence="1">
    <location>
        <begin position="217"/>
        <end position="228"/>
    </location>
</feature>
<dbReference type="EMBL" id="OV651814">
    <property type="protein sequence ID" value="CAH1106879.1"/>
    <property type="molecule type" value="Genomic_DNA"/>
</dbReference>
<keyword evidence="3" id="KW-1185">Reference proteome</keyword>
<feature type="compositionally biased region" description="Acidic residues" evidence="1">
    <location>
        <begin position="236"/>
        <end position="253"/>
    </location>
</feature>
<evidence type="ECO:0000313" key="2">
    <source>
        <dbReference type="EMBL" id="CAH1106879.1"/>
    </source>
</evidence>
<dbReference type="PANTHER" id="PTHR10773">
    <property type="entry name" value="DNA-DIRECTED RNA POLYMERASES I, II, AND III SUBUNIT RPABC2"/>
    <property type="match status" value="1"/>
</dbReference>
<gene>
    <name evidence="2" type="ORF">PSYICH_LOCUS6830</name>
</gene>
<feature type="region of interest" description="Disordered" evidence="1">
    <location>
        <begin position="395"/>
        <end position="428"/>
    </location>
</feature>
<organism evidence="2 3">
    <name type="scientific">Psylliodes chrysocephalus</name>
    <dbReference type="NCBI Taxonomy" id="3402493"/>
    <lineage>
        <taxon>Eukaryota</taxon>
        <taxon>Metazoa</taxon>
        <taxon>Ecdysozoa</taxon>
        <taxon>Arthropoda</taxon>
        <taxon>Hexapoda</taxon>
        <taxon>Insecta</taxon>
        <taxon>Pterygota</taxon>
        <taxon>Neoptera</taxon>
        <taxon>Endopterygota</taxon>
        <taxon>Coleoptera</taxon>
        <taxon>Polyphaga</taxon>
        <taxon>Cucujiformia</taxon>
        <taxon>Chrysomeloidea</taxon>
        <taxon>Chrysomelidae</taxon>
        <taxon>Galerucinae</taxon>
        <taxon>Alticini</taxon>
        <taxon>Psylliodes</taxon>
    </lineage>
</organism>
<protein>
    <submittedName>
        <fullName evidence="2">Uncharacterized protein</fullName>
    </submittedName>
</protein>